<feature type="compositionally biased region" description="Polar residues" evidence="6">
    <location>
        <begin position="36"/>
        <end position="55"/>
    </location>
</feature>
<evidence type="ECO:0000313" key="8">
    <source>
        <dbReference type="EMBL" id="KAG5653275.1"/>
    </source>
</evidence>
<evidence type="ECO:0000256" key="4">
    <source>
        <dbReference type="ARBA" id="ARBA00044511"/>
    </source>
</evidence>
<evidence type="ECO:0000256" key="3">
    <source>
        <dbReference type="ARBA" id="ARBA00044493"/>
    </source>
</evidence>
<dbReference type="EMBL" id="JABCKI010000062">
    <property type="protein sequence ID" value="KAG5653275.1"/>
    <property type="molecule type" value="Genomic_DNA"/>
</dbReference>
<comment type="function">
    <text evidence="3">Regulates mitochondrial small subunit maturation by controlling 15S rRNA 5'-end processing. Localizes to the 5' precursor of the 15S rRNA in a position that is subsequently occupied by mS47 in the mature yeast mtSSU. Uses structure and sequence-specific RNA recognition, binding to a single-stranded region of the precursor and specifically recognizing bases -6 to -1. The exchange of Ccm1 for mS47 is coupled to the irreversible removal of precursor rRNA that is accompanied by conformational changes of the mitoribosomal proteins uS5m and mS26. These conformational changes signal completion of 5'-end rRNA processing through protection of the mature 5'-end of the 15S rRNA and stabilization of mS47. The removal of the 5' precursor together with the dissociation of Ccm1 may be catalyzed by the 5'-3' exoribonuclease Pet127. Involved in the specific removal of group I introns in mitochondrial encoded transcripts.</text>
</comment>
<dbReference type="InterPro" id="IPR033443">
    <property type="entry name" value="PROP1-like_PPR_dom"/>
</dbReference>
<dbReference type="OrthoDB" id="411857at2759"/>
<dbReference type="PROSITE" id="PS51375">
    <property type="entry name" value="PPR"/>
    <property type="match status" value="2"/>
</dbReference>
<protein>
    <recommendedName>
        <fullName evidence="7">PROP1-like PPR domain-containing protein</fullName>
    </recommendedName>
</protein>
<reference evidence="8" key="2">
    <citation type="submission" date="2021-10" db="EMBL/GenBank/DDBJ databases">
        <title>Phylogenomics reveals ancestral predisposition of the termite-cultivated fungus Termitomyces towards a domesticated lifestyle.</title>
        <authorList>
            <person name="Auxier B."/>
            <person name="Grum-Grzhimaylo A."/>
            <person name="Cardenas M.E."/>
            <person name="Lodge J.D."/>
            <person name="Laessoe T."/>
            <person name="Pedersen O."/>
            <person name="Smith M.E."/>
            <person name="Kuyper T.W."/>
            <person name="Franco-Molano E.A."/>
            <person name="Baroni T.J."/>
            <person name="Aanen D.K."/>
        </authorList>
    </citation>
    <scope>NUCLEOTIDE SEQUENCE</scope>
    <source>
        <strain evidence="8">D49</strain>
    </source>
</reference>
<evidence type="ECO:0000256" key="6">
    <source>
        <dbReference type="SAM" id="MobiDB-lite"/>
    </source>
</evidence>
<dbReference type="PANTHER" id="PTHR47936:SF1">
    <property type="entry name" value="PENTATRICOPEPTIDE REPEAT-CONTAINING PROTEIN GUN1, CHLOROPLASTIC"/>
    <property type="match status" value="1"/>
</dbReference>
<feature type="repeat" description="PPR" evidence="5">
    <location>
        <begin position="1078"/>
        <end position="1113"/>
    </location>
</feature>
<feature type="region of interest" description="Disordered" evidence="6">
    <location>
        <begin position="147"/>
        <end position="237"/>
    </location>
</feature>
<organism evidence="8 9">
    <name type="scientific">Sphagnurus paluster</name>
    <dbReference type="NCBI Taxonomy" id="117069"/>
    <lineage>
        <taxon>Eukaryota</taxon>
        <taxon>Fungi</taxon>
        <taxon>Dikarya</taxon>
        <taxon>Basidiomycota</taxon>
        <taxon>Agaricomycotina</taxon>
        <taxon>Agaricomycetes</taxon>
        <taxon>Agaricomycetidae</taxon>
        <taxon>Agaricales</taxon>
        <taxon>Tricholomatineae</taxon>
        <taxon>Lyophyllaceae</taxon>
        <taxon>Sphagnurus</taxon>
    </lineage>
</organism>
<dbReference type="InterPro" id="IPR002885">
    <property type="entry name" value="PPR_rpt"/>
</dbReference>
<dbReference type="Proteomes" id="UP000717328">
    <property type="component" value="Unassembled WGS sequence"/>
</dbReference>
<evidence type="ECO:0000313" key="9">
    <source>
        <dbReference type="Proteomes" id="UP000717328"/>
    </source>
</evidence>
<feature type="compositionally biased region" description="Basic residues" evidence="6">
    <location>
        <begin position="107"/>
        <end position="118"/>
    </location>
</feature>
<sequence>MIPKVATHILHTTTRAAASIQTQTYTIRNVLQLQSSPGPSSNVGPWNNPGSSHWGNNGPGPGGAKYNTGSRYGYTGAGRAVTQANATISTNDGSFSQVDEQEEVRRPSIHTTKRTRIRSHSLSVPNQERNELGVLKTVQLHARSRHVFAPTTSEPVPVESPRPVLVRRNSTSAPQPSSETFDPSIPAPSPKSSRRNSVASQSPSRPATPPAPSPALAPESADPAAPQSTPNPQVPPKSEDLLRLLKARDSKDPAQAAEAVRLFRQNTKSPTVREFNAALEALQLTRRPGEPLHMLIETYNDMLRHSLLPNAHTYLTLIDALTTRDIEVHRVIHALDARLKHRKLTGRTEVATDDADKKRIELLRTENNFASAMSLFEAILSIGANRRCPPYVYSKLLRSCAIHANIDSAIHVFAHIEQRADDFRPTALMYMYMIQAYTNAGQLKGAEEVFAEYRKVIQRSELHINWSKETVDSNRGNLLIWNQMIETYFRFNLPDRAVDLVDQMMRAEPDESAIIADPPPVSSSTFTTVLSGFCQTGDVPTALVWFDKLLQQTQSSEDPFETTGAAMKPDVVAWSVVLDALATQGMVHDLNRLFLIRLRDYPGVRVSERFVVFAANMANLNTMSAEHAEWSLDFLSHVIDSTFIPTADRADMANEIMEAHIARGLFDKAVTKLDKDLGQWMEKTSAHDPQGITAATERIQASQLNFAKHLYETTKGDVDFSVVMKLARIADRVRVVQQEEYVPFFLQSYAITRQKGALPTEEMTLRDWELLMYAAVEVEASSTAGHPLHEAVPNYSFEGVASLLADLAKYEVSFKDMNAVLVRRVIKLVRERQDVVQLFEHLGPAFRSVLEDPNLGAAALEQAIEESASEATHDSGYASAEANYESQLRIDTYLTKTIQAEFKASQNPALSAFAKFREGVENGKAPSPTTIGLLIQTLGRASHMEEVHYAYTVAQGVLASLGANKAWQKDAWFMIEDSMIIALAHHGDVEGAHVYRRRILEQGRSPSADAYGALIYNVKDTIDDTSNAMALFQESQQQAVAPNQYLYNNIISKLAKARKADYALELFQQMKATGVAPSSVTYGAVIGACARVGDVHSAEMLFSEMVTARNFKPRVPPYNTMMQMYTTTKPDRERALYFYHELRRANIRPTAYTYKLLMDAYGAIEPVDIAAMERTFEALQKDTSVQIQGNHFASLINAYGCVQKDLDKAIAVFDSIPTFPHAQPADALVFEAMINALVAHRRTDLIPEYIAKMEAGGVHMTAYIANFLIKGYAMVGDVEQARSIFESLQDAPQGMAAPNNHAPHEPSRSPAVDPAAPVYREPSTWEAMIRAELGSGNREGALELLERLRARQYPEAVFNRISGILVDHSQVLS</sequence>
<evidence type="ECO:0000259" key="7">
    <source>
        <dbReference type="Pfam" id="PF17177"/>
    </source>
</evidence>
<evidence type="ECO:0000256" key="5">
    <source>
        <dbReference type="PROSITE-ProRule" id="PRU00708"/>
    </source>
</evidence>
<feature type="domain" description="PROP1-like PPR" evidence="7">
    <location>
        <begin position="1023"/>
        <end position="1157"/>
    </location>
</feature>
<evidence type="ECO:0000256" key="2">
    <source>
        <dbReference type="ARBA" id="ARBA00022737"/>
    </source>
</evidence>
<feature type="compositionally biased region" description="Pro residues" evidence="6">
    <location>
        <begin position="206"/>
        <end position="215"/>
    </location>
</feature>
<comment type="subunit">
    <text evidence="4">Binds to mitochondrial small subunit 15S rRNA.</text>
</comment>
<dbReference type="Pfam" id="PF01535">
    <property type="entry name" value="PPR"/>
    <property type="match status" value="4"/>
</dbReference>
<reference evidence="8" key="1">
    <citation type="submission" date="2021-02" db="EMBL/GenBank/DDBJ databases">
        <authorList>
            <person name="Nieuwenhuis M."/>
            <person name="Van De Peppel L.J.J."/>
        </authorList>
    </citation>
    <scope>NUCLEOTIDE SEQUENCE</scope>
    <source>
        <strain evidence="8">D49</strain>
    </source>
</reference>
<comment type="caution">
    <text evidence="8">The sequence shown here is derived from an EMBL/GenBank/DDBJ whole genome shotgun (WGS) entry which is preliminary data.</text>
</comment>
<feature type="compositionally biased region" description="Low complexity" evidence="6">
    <location>
        <begin position="153"/>
        <end position="168"/>
    </location>
</feature>
<feature type="compositionally biased region" description="Low complexity" evidence="6">
    <location>
        <begin position="216"/>
        <end position="226"/>
    </location>
</feature>
<feature type="region of interest" description="Disordered" evidence="6">
    <location>
        <begin position="91"/>
        <end position="118"/>
    </location>
</feature>
<name>A0A9P7GTQ5_9AGAR</name>
<feature type="compositionally biased region" description="Polar residues" evidence="6">
    <location>
        <begin position="169"/>
        <end position="181"/>
    </location>
</feature>
<feature type="region of interest" description="Disordered" evidence="6">
    <location>
        <begin position="1293"/>
        <end position="1316"/>
    </location>
</feature>
<dbReference type="PANTHER" id="PTHR47936">
    <property type="entry name" value="PPR_LONG DOMAIN-CONTAINING PROTEIN"/>
    <property type="match status" value="1"/>
</dbReference>
<keyword evidence="9" id="KW-1185">Reference proteome</keyword>
<dbReference type="InterPro" id="IPR011990">
    <property type="entry name" value="TPR-like_helical_dom_sf"/>
</dbReference>
<dbReference type="NCBIfam" id="TIGR00756">
    <property type="entry name" value="PPR"/>
    <property type="match status" value="2"/>
</dbReference>
<keyword evidence="2" id="KW-0677">Repeat</keyword>
<comment type="similarity">
    <text evidence="1">Belongs to the CCM1 family.</text>
</comment>
<dbReference type="Gene3D" id="1.25.40.10">
    <property type="entry name" value="Tetratricopeptide repeat domain"/>
    <property type="match status" value="4"/>
</dbReference>
<gene>
    <name evidence="8" type="ORF">H0H81_001339</name>
</gene>
<dbReference type="Pfam" id="PF17177">
    <property type="entry name" value="PPR_long"/>
    <property type="match status" value="1"/>
</dbReference>
<feature type="repeat" description="PPR" evidence="5">
    <location>
        <begin position="1043"/>
        <end position="1077"/>
    </location>
</feature>
<feature type="region of interest" description="Disordered" evidence="6">
    <location>
        <begin position="36"/>
        <end position="62"/>
    </location>
</feature>
<proteinExistence type="inferred from homology"/>
<evidence type="ECO:0000256" key="1">
    <source>
        <dbReference type="ARBA" id="ARBA00006192"/>
    </source>
</evidence>
<accession>A0A9P7GTQ5</accession>